<dbReference type="PANTHER" id="PTHR36174">
    <property type="entry name" value="LIPID II:GLYCINE GLYCYLTRANSFERASE"/>
    <property type="match status" value="1"/>
</dbReference>
<dbReference type="Pfam" id="PF13480">
    <property type="entry name" value="Acetyltransf_6"/>
    <property type="match status" value="1"/>
</dbReference>
<dbReference type="RefSeq" id="WP_120777580.1">
    <property type="nucleotide sequence ID" value="NZ_JBHLUP010000009.1"/>
</dbReference>
<dbReference type="OrthoDB" id="9785911at2"/>
<dbReference type="Proteomes" id="UP000279968">
    <property type="component" value="Unassembled WGS sequence"/>
</dbReference>
<organism evidence="2 3">
    <name type="scientific">Micromonospora costi</name>
    <dbReference type="NCBI Taxonomy" id="1530042"/>
    <lineage>
        <taxon>Bacteria</taxon>
        <taxon>Bacillati</taxon>
        <taxon>Actinomycetota</taxon>
        <taxon>Actinomycetes</taxon>
        <taxon>Micromonosporales</taxon>
        <taxon>Micromonosporaceae</taxon>
        <taxon>Micromonospora</taxon>
    </lineage>
</organism>
<proteinExistence type="predicted"/>
<dbReference type="Gene3D" id="3.40.630.30">
    <property type="match status" value="1"/>
</dbReference>
<evidence type="ECO:0000313" key="3">
    <source>
        <dbReference type="Proteomes" id="UP000279968"/>
    </source>
</evidence>
<name>A0A3B0AA15_9ACTN</name>
<evidence type="ECO:0000259" key="1">
    <source>
        <dbReference type="Pfam" id="PF13480"/>
    </source>
</evidence>
<dbReference type="GO" id="GO:0016740">
    <property type="term" value="F:transferase activity"/>
    <property type="evidence" value="ECO:0007669"/>
    <property type="project" value="UniProtKB-KW"/>
</dbReference>
<dbReference type="InterPro" id="IPR016181">
    <property type="entry name" value="Acyl_CoA_acyltransferase"/>
</dbReference>
<dbReference type="EMBL" id="RBAN01000001">
    <property type="protein sequence ID" value="RKN57389.1"/>
    <property type="molecule type" value="Genomic_DNA"/>
</dbReference>
<dbReference type="InterPro" id="IPR050644">
    <property type="entry name" value="PG_Glycine_Bridge_Synth"/>
</dbReference>
<protein>
    <submittedName>
        <fullName evidence="2">GNAT family N-acetyltransferase</fullName>
    </submittedName>
</protein>
<feature type="domain" description="BioF2-like acetyltransferase" evidence="1">
    <location>
        <begin position="185"/>
        <end position="288"/>
    </location>
</feature>
<evidence type="ECO:0000313" key="2">
    <source>
        <dbReference type="EMBL" id="RKN57389.1"/>
    </source>
</evidence>
<comment type="caution">
    <text evidence="2">The sequence shown here is derived from an EMBL/GenBank/DDBJ whole genome shotgun (WGS) entry which is preliminary data.</text>
</comment>
<gene>
    <name evidence="2" type="ORF">D7193_01490</name>
</gene>
<accession>A0A3B0AA15</accession>
<dbReference type="PANTHER" id="PTHR36174:SF1">
    <property type="entry name" value="LIPID II:GLYCINE GLYCYLTRANSFERASE"/>
    <property type="match status" value="1"/>
</dbReference>
<keyword evidence="3" id="KW-1185">Reference proteome</keyword>
<dbReference type="InterPro" id="IPR038740">
    <property type="entry name" value="BioF2-like_GNAT_dom"/>
</dbReference>
<dbReference type="SUPFAM" id="SSF55729">
    <property type="entry name" value="Acyl-CoA N-acyltransferases (Nat)"/>
    <property type="match status" value="1"/>
</dbReference>
<sequence length="351" mass="38589">MSAVFAVGGGDEDTGLLDADCPDVYYTSAYGTATASVDSGRWQIAHEHDRLLVPYVLRHANETDLDAATPYGYAGVHVDPGCTSADLARFWKRLVDHWRQTHTVAIFLRFSPLDPASVDAVRTLGQVDLVRRQDTITVPVSEGPERVWDAMEGRSRTAIRKAHSRGLTAAVRPTCPGDLSTGSPFRRLYESTMIRLDSQPWYLFPDRYYRQLAVGLDKALSIAEVRDADGAVVAAALVLRHRDRAHYHLAGSDPSASRLGANNLLLWTILTWASENGCRTVHLGGGVRPDDGLFRFKRSFGGSRTPFWTGSMVVDPDRYAALVTARARQLGTSADELVATNFFPAYRATGH</sequence>
<dbReference type="AlphaFoldDB" id="A0A3B0AA15"/>
<reference evidence="2 3" key="1">
    <citation type="journal article" date="2015" name="Int. J. Syst. Evol. Microbiol.">
        <title>Micromonospora costi sp. nov., isolated from a leaf of Costus speciosus.</title>
        <authorList>
            <person name="Thawai C."/>
        </authorList>
    </citation>
    <scope>NUCLEOTIDE SEQUENCE [LARGE SCALE GENOMIC DNA]</scope>
    <source>
        <strain evidence="2 3">CS1-12</strain>
    </source>
</reference>
<keyword evidence="2" id="KW-0808">Transferase</keyword>